<dbReference type="GO" id="GO:0016747">
    <property type="term" value="F:acyltransferase activity, transferring groups other than amino-acyl groups"/>
    <property type="evidence" value="ECO:0007669"/>
    <property type="project" value="InterPro"/>
</dbReference>
<evidence type="ECO:0000259" key="4">
    <source>
        <dbReference type="PROSITE" id="PS51186"/>
    </source>
</evidence>
<dbReference type="InterPro" id="IPR051531">
    <property type="entry name" value="N-acetyltransferase"/>
</dbReference>
<protein>
    <submittedName>
        <fullName evidence="5">GNAT family acetyltransferase</fullName>
    </submittedName>
</protein>
<dbReference type="EMBL" id="MVOG01000004">
    <property type="protein sequence ID" value="PAU70010.1"/>
    <property type="molecule type" value="Genomic_DNA"/>
</dbReference>
<dbReference type="AlphaFoldDB" id="A0A2A2EM60"/>
<comment type="similarity">
    <text evidence="3">Belongs to the acetyltransferase family. RimJ subfamily.</text>
</comment>
<evidence type="ECO:0000313" key="5">
    <source>
        <dbReference type="EMBL" id="PAU70010.1"/>
    </source>
</evidence>
<dbReference type="PANTHER" id="PTHR43792">
    <property type="entry name" value="GNAT FAMILY, PUTATIVE (AFU_ORTHOLOGUE AFUA_3G00765)-RELATED-RELATED"/>
    <property type="match status" value="1"/>
</dbReference>
<feature type="domain" description="N-acetyltransferase" evidence="4">
    <location>
        <begin position="45"/>
        <end position="204"/>
    </location>
</feature>
<gene>
    <name evidence="5" type="ORF">B1400_0204</name>
</gene>
<keyword evidence="6" id="KW-1185">Reference proteome</keyword>
<dbReference type="Pfam" id="PF13302">
    <property type="entry name" value="Acetyltransf_3"/>
    <property type="match status" value="1"/>
</dbReference>
<dbReference type="InterPro" id="IPR016181">
    <property type="entry name" value="Acyl_CoA_acyltransferase"/>
</dbReference>
<proteinExistence type="inferred from homology"/>
<evidence type="ECO:0000256" key="3">
    <source>
        <dbReference type="ARBA" id="ARBA00038502"/>
    </source>
</evidence>
<dbReference type="Gene3D" id="3.40.630.30">
    <property type="match status" value="1"/>
</dbReference>
<evidence type="ECO:0000256" key="2">
    <source>
        <dbReference type="ARBA" id="ARBA00023315"/>
    </source>
</evidence>
<keyword evidence="2" id="KW-0012">Acyltransferase</keyword>
<dbReference type="InterPro" id="IPR000182">
    <property type="entry name" value="GNAT_dom"/>
</dbReference>
<evidence type="ECO:0000313" key="6">
    <source>
        <dbReference type="Proteomes" id="UP000217986"/>
    </source>
</evidence>
<keyword evidence="1 5" id="KW-0808">Transferase</keyword>
<organism evidence="5 6">
    <name type="scientific">Bifidobacterium italicum</name>
    <dbReference type="NCBI Taxonomy" id="1960968"/>
    <lineage>
        <taxon>Bacteria</taxon>
        <taxon>Bacillati</taxon>
        <taxon>Actinomycetota</taxon>
        <taxon>Actinomycetes</taxon>
        <taxon>Bifidobacteriales</taxon>
        <taxon>Bifidobacteriaceae</taxon>
        <taxon>Bifidobacterium</taxon>
    </lineage>
</organism>
<dbReference type="PROSITE" id="PS51186">
    <property type="entry name" value="GNAT"/>
    <property type="match status" value="1"/>
</dbReference>
<accession>A0A2A2EM60</accession>
<sequence length="222" mass="24557">MRPSTWAPHGKSYRPAEIGAADAGNAPPTLCLGVMTKQQLTTQRLILRPWRDSDAAALYEYAKNPNIGPAAGWPTHQNVEESLGVIRNVFNGPEDYAIALAEEPDTAIGAIALKLAGGSDLFPANDTTQAEMGFWIGEPFWGNGYVPEAARELLRHGFEDLNLTAIWCTYYEGNEKSARAQEKIGFEPMHVIPDTPVPLLHETRTTHANRMMRARWQELQAC</sequence>
<dbReference type="Proteomes" id="UP000217986">
    <property type="component" value="Unassembled WGS sequence"/>
</dbReference>
<reference evidence="5 6" key="1">
    <citation type="journal article" date="2017" name="ISME J.">
        <title>Unveiling bifidobacterial biogeography across the mammalian branch of the tree of life.</title>
        <authorList>
            <person name="Milani C."/>
            <person name="Mangifesta M."/>
            <person name="Mancabelli L."/>
            <person name="Lugli G.A."/>
            <person name="James K."/>
            <person name="Duranti S."/>
            <person name="Turroni F."/>
            <person name="Ferrario C."/>
            <person name="Ossiprandi M.C."/>
            <person name="van Sinderen D."/>
            <person name="Ventura M."/>
        </authorList>
    </citation>
    <scope>NUCLEOTIDE SEQUENCE [LARGE SCALE GENOMIC DNA]</scope>
    <source>
        <strain evidence="5 6">70</strain>
    </source>
</reference>
<comment type="caution">
    <text evidence="5">The sequence shown here is derived from an EMBL/GenBank/DDBJ whole genome shotgun (WGS) entry which is preliminary data.</text>
</comment>
<evidence type="ECO:0000256" key="1">
    <source>
        <dbReference type="ARBA" id="ARBA00022679"/>
    </source>
</evidence>
<name>A0A2A2EM60_9BIFI</name>
<dbReference type="PANTHER" id="PTHR43792:SF8">
    <property type="entry name" value="[RIBOSOMAL PROTEIN US5]-ALANINE N-ACETYLTRANSFERASE"/>
    <property type="match status" value="1"/>
</dbReference>
<dbReference type="SUPFAM" id="SSF55729">
    <property type="entry name" value="Acyl-CoA N-acyltransferases (Nat)"/>
    <property type="match status" value="1"/>
</dbReference>